<proteinExistence type="predicted"/>
<feature type="non-terminal residue" evidence="1">
    <location>
        <position position="1"/>
    </location>
</feature>
<dbReference type="Proteomes" id="UP000265520">
    <property type="component" value="Unassembled WGS sequence"/>
</dbReference>
<name>A0A392V4S1_9FABA</name>
<feature type="non-terminal residue" evidence="1">
    <location>
        <position position="53"/>
    </location>
</feature>
<protein>
    <submittedName>
        <fullName evidence="1">Protein ENHANCED DISEASE RESISTANCE 2-like</fullName>
    </submittedName>
</protein>
<dbReference type="EMBL" id="LXQA011062999">
    <property type="protein sequence ID" value="MCI83266.1"/>
    <property type="molecule type" value="Genomic_DNA"/>
</dbReference>
<sequence length="53" mass="5799">ELEEELPERLIGAVRVCQMEMSSATVVDLLHAPVSMPCGIGLAKVNHHKSEEN</sequence>
<accession>A0A392V4S1</accession>
<dbReference type="AlphaFoldDB" id="A0A392V4S1"/>
<comment type="caution">
    <text evidence="1">The sequence shown here is derived from an EMBL/GenBank/DDBJ whole genome shotgun (WGS) entry which is preliminary data.</text>
</comment>
<reference evidence="1 2" key="1">
    <citation type="journal article" date="2018" name="Front. Plant Sci.">
        <title>Red Clover (Trifolium pratense) and Zigzag Clover (T. medium) - A Picture of Genomic Similarities and Differences.</title>
        <authorList>
            <person name="Dluhosova J."/>
            <person name="Istvanek J."/>
            <person name="Nedelnik J."/>
            <person name="Repkova J."/>
        </authorList>
    </citation>
    <scope>NUCLEOTIDE SEQUENCE [LARGE SCALE GENOMIC DNA]</scope>
    <source>
        <strain evidence="2">cv. 10/8</strain>
        <tissue evidence="1">Leaf</tissue>
    </source>
</reference>
<evidence type="ECO:0000313" key="2">
    <source>
        <dbReference type="Proteomes" id="UP000265520"/>
    </source>
</evidence>
<evidence type="ECO:0000313" key="1">
    <source>
        <dbReference type="EMBL" id="MCI83266.1"/>
    </source>
</evidence>
<keyword evidence="2" id="KW-1185">Reference proteome</keyword>
<organism evidence="1 2">
    <name type="scientific">Trifolium medium</name>
    <dbReference type="NCBI Taxonomy" id="97028"/>
    <lineage>
        <taxon>Eukaryota</taxon>
        <taxon>Viridiplantae</taxon>
        <taxon>Streptophyta</taxon>
        <taxon>Embryophyta</taxon>
        <taxon>Tracheophyta</taxon>
        <taxon>Spermatophyta</taxon>
        <taxon>Magnoliopsida</taxon>
        <taxon>eudicotyledons</taxon>
        <taxon>Gunneridae</taxon>
        <taxon>Pentapetalae</taxon>
        <taxon>rosids</taxon>
        <taxon>fabids</taxon>
        <taxon>Fabales</taxon>
        <taxon>Fabaceae</taxon>
        <taxon>Papilionoideae</taxon>
        <taxon>50 kb inversion clade</taxon>
        <taxon>NPAAA clade</taxon>
        <taxon>Hologalegina</taxon>
        <taxon>IRL clade</taxon>
        <taxon>Trifolieae</taxon>
        <taxon>Trifolium</taxon>
    </lineage>
</organism>